<dbReference type="Pfam" id="PF00069">
    <property type="entry name" value="Pkinase"/>
    <property type="match status" value="1"/>
</dbReference>
<dbReference type="EMBL" id="PNEN01000471">
    <property type="protein sequence ID" value="PPJ58221.1"/>
    <property type="molecule type" value="Genomic_DNA"/>
</dbReference>
<dbReference type="InterPro" id="IPR011009">
    <property type="entry name" value="Kinase-like_dom_sf"/>
</dbReference>
<dbReference type="SMART" id="SM00220">
    <property type="entry name" value="S_TKc"/>
    <property type="match status" value="1"/>
</dbReference>
<keyword evidence="8" id="KW-1185">Reference proteome</keyword>
<dbReference type="PROSITE" id="PS50011">
    <property type="entry name" value="PROTEIN_KINASE_DOM"/>
    <property type="match status" value="1"/>
</dbReference>
<dbReference type="AlphaFoldDB" id="A0A2S6CET2"/>
<dbReference type="Gene3D" id="3.30.200.20">
    <property type="entry name" value="Phosphorylase Kinase, domain 1"/>
    <property type="match status" value="1"/>
</dbReference>
<name>A0A2S6CET2_9PEZI</name>
<dbReference type="PROSITE" id="PS00108">
    <property type="entry name" value="PROTEIN_KINASE_ST"/>
    <property type="match status" value="1"/>
</dbReference>
<dbReference type="GO" id="GO:0004674">
    <property type="term" value="F:protein serine/threonine kinase activity"/>
    <property type="evidence" value="ECO:0007669"/>
    <property type="project" value="UniProtKB-EC"/>
</dbReference>
<evidence type="ECO:0000259" key="6">
    <source>
        <dbReference type="PROSITE" id="PS50011"/>
    </source>
</evidence>
<gene>
    <name evidence="7" type="ORF">CBER1_10209</name>
</gene>
<accession>A0A2S6CET2</accession>
<dbReference type="PANTHER" id="PTHR43671">
    <property type="entry name" value="SERINE/THREONINE-PROTEIN KINASE NEK"/>
    <property type="match status" value="1"/>
</dbReference>
<keyword evidence="2" id="KW-0808">Transferase</keyword>
<dbReference type="STRING" id="357750.A0A2S6CET2"/>
<proteinExistence type="predicted"/>
<dbReference type="CDD" id="cd00180">
    <property type="entry name" value="PKc"/>
    <property type="match status" value="1"/>
</dbReference>
<keyword evidence="3" id="KW-0547">Nucleotide-binding</keyword>
<keyword evidence="5" id="KW-0067">ATP-binding</keyword>
<evidence type="ECO:0000256" key="2">
    <source>
        <dbReference type="ARBA" id="ARBA00022679"/>
    </source>
</evidence>
<comment type="caution">
    <text evidence="7">The sequence shown here is derived from an EMBL/GenBank/DDBJ whole genome shotgun (WGS) entry which is preliminary data.</text>
</comment>
<evidence type="ECO:0000256" key="1">
    <source>
        <dbReference type="ARBA" id="ARBA00012513"/>
    </source>
</evidence>
<dbReference type="Gene3D" id="1.10.510.10">
    <property type="entry name" value="Transferase(Phosphotransferase) domain 1"/>
    <property type="match status" value="1"/>
</dbReference>
<dbReference type="PANTHER" id="PTHR43671:SF13">
    <property type="entry name" value="SERINE_THREONINE-PROTEIN KINASE NEK2"/>
    <property type="match status" value="1"/>
</dbReference>
<dbReference type="InterPro" id="IPR050660">
    <property type="entry name" value="NEK_Ser/Thr_kinase"/>
</dbReference>
<evidence type="ECO:0000256" key="3">
    <source>
        <dbReference type="ARBA" id="ARBA00022741"/>
    </source>
</evidence>
<protein>
    <recommendedName>
        <fullName evidence="1">non-specific serine/threonine protein kinase</fullName>
        <ecNumber evidence="1">2.7.11.1</ecNumber>
    </recommendedName>
</protein>
<evidence type="ECO:0000313" key="7">
    <source>
        <dbReference type="EMBL" id="PPJ58221.1"/>
    </source>
</evidence>
<dbReference type="InterPro" id="IPR008271">
    <property type="entry name" value="Ser/Thr_kinase_AS"/>
</dbReference>
<dbReference type="GO" id="GO:0005524">
    <property type="term" value="F:ATP binding"/>
    <property type="evidence" value="ECO:0007669"/>
    <property type="project" value="UniProtKB-KW"/>
</dbReference>
<evidence type="ECO:0000313" key="8">
    <source>
        <dbReference type="Proteomes" id="UP000237631"/>
    </source>
</evidence>
<dbReference type="Proteomes" id="UP000237631">
    <property type="component" value="Unassembled WGS sequence"/>
</dbReference>
<feature type="domain" description="Protein kinase" evidence="6">
    <location>
        <begin position="14"/>
        <end position="374"/>
    </location>
</feature>
<evidence type="ECO:0000256" key="5">
    <source>
        <dbReference type="ARBA" id="ARBA00022840"/>
    </source>
</evidence>
<dbReference type="EC" id="2.7.11.1" evidence="1"/>
<reference evidence="8" key="1">
    <citation type="journal article" date="2017" name="bioRxiv">
        <title>Conservation of a gene cluster reveals novel cercosporin biosynthetic mechanisms and extends production to the genus Colletotrichum.</title>
        <authorList>
            <person name="de Jonge R."/>
            <person name="Ebert M.K."/>
            <person name="Huitt-Roehl C.R."/>
            <person name="Pal P."/>
            <person name="Suttle J.C."/>
            <person name="Spanner R.E."/>
            <person name="Neubauer J.D."/>
            <person name="Jurick W.M.II."/>
            <person name="Stott K.A."/>
            <person name="Secor G.A."/>
            <person name="Thomma B.P.H.J."/>
            <person name="Van de Peer Y."/>
            <person name="Townsend C.A."/>
            <person name="Bolton M.D."/>
        </authorList>
    </citation>
    <scope>NUCLEOTIDE SEQUENCE [LARGE SCALE GENOMIC DNA]</scope>
    <source>
        <strain evidence="8">CBS538.71</strain>
    </source>
</reference>
<dbReference type="OrthoDB" id="310217at2759"/>
<dbReference type="SUPFAM" id="SSF56112">
    <property type="entry name" value="Protein kinase-like (PK-like)"/>
    <property type="match status" value="1"/>
</dbReference>
<organism evidence="7 8">
    <name type="scientific">Cercospora berteroae</name>
    <dbReference type="NCBI Taxonomy" id="357750"/>
    <lineage>
        <taxon>Eukaryota</taxon>
        <taxon>Fungi</taxon>
        <taxon>Dikarya</taxon>
        <taxon>Ascomycota</taxon>
        <taxon>Pezizomycotina</taxon>
        <taxon>Dothideomycetes</taxon>
        <taxon>Dothideomycetidae</taxon>
        <taxon>Mycosphaerellales</taxon>
        <taxon>Mycosphaerellaceae</taxon>
        <taxon>Cercospora</taxon>
    </lineage>
</organism>
<sequence length="412" mass="46488">MADLQTTTERPSLFHRSKTLFTSAFGTVTSTSTRGGIKGKTPSSVIQAETEQRAARYRKDDEYEAVTTLKLERGMQGDILVKKSLRSGNVFVVKHTVYYRATPDNRTLLDGDRNHKVPTEAVIVKDLLKPHPNVVVVHDFYMNKNAPGRYFIYMDACNGGDLHEQIHHWRLRKQIVPTVFLYHLIVQISDAFAFLHHGLRHTTGSCYTQDEDHEAVVHGDIKLENFFLNWLSRNVGGLPDIVIGDFGHAKLLSDPEPRVDCGTEGWNSPTVTALYNKYVVKRDDFRLSRSEKLGIYYGIGKQRNLGDDIYSLGLVFATAANDAPTRMYPSWPVGQDEEVLSLSKEHGLRDVVYGCLRVDPHKRVSMSFGEKGILGEVNRMRSARDRLVAQGVKIDPTDWFRIPIPTSTADAQ</sequence>
<dbReference type="InterPro" id="IPR000719">
    <property type="entry name" value="Prot_kinase_dom"/>
</dbReference>
<keyword evidence="4" id="KW-0418">Kinase</keyword>
<evidence type="ECO:0000256" key="4">
    <source>
        <dbReference type="ARBA" id="ARBA00022777"/>
    </source>
</evidence>